<keyword evidence="8" id="KW-0496">Mitochondrion</keyword>
<dbReference type="EMBL" id="JAQMWT010000323">
    <property type="protein sequence ID" value="KAJ8604690.1"/>
    <property type="molecule type" value="Genomic_DNA"/>
</dbReference>
<dbReference type="PROSITE" id="PS50920">
    <property type="entry name" value="SOLCAR"/>
    <property type="match status" value="3"/>
</dbReference>
<evidence type="ECO:0000256" key="8">
    <source>
        <dbReference type="ARBA" id="ARBA00023128"/>
    </source>
</evidence>
<proteinExistence type="inferred from homology"/>
<organism evidence="12 13">
    <name type="scientific">Chrysophaeum taylorii</name>
    <dbReference type="NCBI Taxonomy" id="2483200"/>
    <lineage>
        <taxon>Eukaryota</taxon>
        <taxon>Sar</taxon>
        <taxon>Stramenopiles</taxon>
        <taxon>Ochrophyta</taxon>
        <taxon>Pelagophyceae</taxon>
        <taxon>Pelagomonadales</taxon>
        <taxon>Pelagomonadaceae</taxon>
        <taxon>Chrysophaeum</taxon>
    </lineage>
</organism>
<dbReference type="InterPro" id="IPR002067">
    <property type="entry name" value="MCP"/>
</dbReference>
<keyword evidence="5" id="KW-0677">Repeat</keyword>
<keyword evidence="13" id="KW-1185">Reference proteome</keyword>
<evidence type="ECO:0000313" key="13">
    <source>
        <dbReference type="Proteomes" id="UP001230188"/>
    </source>
</evidence>
<evidence type="ECO:0000256" key="4">
    <source>
        <dbReference type="ARBA" id="ARBA00022692"/>
    </source>
</evidence>
<comment type="subcellular location">
    <subcellularLocation>
        <location evidence="1">Mitochondrion inner membrane</location>
        <topology evidence="1">Multi-pass membrane protein</topology>
    </subcellularLocation>
</comment>
<dbReference type="PRINTS" id="PR00926">
    <property type="entry name" value="MITOCARRIER"/>
</dbReference>
<evidence type="ECO:0008006" key="14">
    <source>
        <dbReference type="Google" id="ProtNLM"/>
    </source>
</evidence>
<keyword evidence="4 10" id="KW-0812">Transmembrane</keyword>
<accession>A0AAD7XQ54</accession>
<protein>
    <recommendedName>
        <fullName evidence="14">Mitochondrial carrier protein</fullName>
    </recommendedName>
</protein>
<name>A0AAD7XQ54_9STRA</name>
<feature type="repeat" description="Solcar" evidence="10">
    <location>
        <begin position="211"/>
        <end position="303"/>
    </location>
</feature>
<evidence type="ECO:0000256" key="10">
    <source>
        <dbReference type="PROSITE-ProRule" id="PRU00282"/>
    </source>
</evidence>
<evidence type="ECO:0000313" key="12">
    <source>
        <dbReference type="EMBL" id="KAJ8604690.1"/>
    </source>
</evidence>
<dbReference type="GO" id="GO:0005743">
    <property type="term" value="C:mitochondrial inner membrane"/>
    <property type="evidence" value="ECO:0007669"/>
    <property type="project" value="UniProtKB-SubCell"/>
</dbReference>
<dbReference type="InterPro" id="IPR018108">
    <property type="entry name" value="MCP_transmembrane"/>
</dbReference>
<evidence type="ECO:0000256" key="11">
    <source>
        <dbReference type="RuleBase" id="RU000488"/>
    </source>
</evidence>
<feature type="repeat" description="Solcar" evidence="10">
    <location>
        <begin position="113"/>
        <end position="198"/>
    </location>
</feature>
<dbReference type="InterPro" id="IPR023395">
    <property type="entry name" value="MCP_dom_sf"/>
</dbReference>
<comment type="similarity">
    <text evidence="2 11">Belongs to the mitochondrial carrier (TC 2.A.29) family.</text>
</comment>
<dbReference type="AlphaFoldDB" id="A0AAD7XQ54"/>
<keyword evidence="6" id="KW-0999">Mitochondrion inner membrane</keyword>
<dbReference type="SUPFAM" id="SSF103506">
    <property type="entry name" value="Mitochondrial carrier"/>
    <property type="match status" value="1"/>
</dbReference>
<reference evidence="12" key="1">
    <citation type="submission" date="2023-01" db="EMBL/GenBank/DDBJ databases">
        <title>Metagenome sequencing of chrysophaentin producing Chrysophaeum taylorii.</title>
        <authorList>
            <person name="Davison J."/>
            <person name="Bewley C."/>
        </authorList>
    </citation>
    <scope>NUCLEOTIDE SEQUENCE</scope>
    <source>
        <strain evidence="12">NIES-1699</strain>
    </source>
</reference>
<evidence type="ECO:0000256" key="9">
    <source>
        <dbReference type="ARBA" id="ARBA00023136"/>
    </source>
</evidence>
<dbReference type="Gene3D" id="1.50.40.10">
    <property type="entry name" value="Mitochondrial carrier domain"/>
    <property type="match status" value="1"/>
</dbReference>
<dbReference type="Proteomes" id="UP001230188">
    <property type="component" value="Unassembled WGS sequence"/>
</dbReference>
<feature type="repeat" description="Solcar" evidence="10">
    <location>
        <begin position="34"/>
        <end position="107"/>
    </location>
</feature>
<evidence type="ECO:0000256" key="1">
    <source>
        <dbReference type="ARBA" id="ARBA00004448"/>
    </source>
</evidence>
<keyword evidence="9 10" id="KW-0472">Membrane</keyword>
<keyword evidence="7" id="KW-1133">Transmembrane helix</keyword>
<evidence type="ECO:0000256" key="3">
    <source>
        <dbReference type="ARBA" id="ARBA00022448"/>
    </source>
</evidence>
<sequence>MQASAVGNQPAPVKKSSMGELAACPRCGVWVLNNGLMEHMMSKHECAALFRDVAPRGETASATLGLLGRIARTEGASGLYAGLVPTLVMAVPNTALYFTVYDELRNQLRGIVDGAVAPAAAGASARLVAATAVAPFELARTQLQALSPSLRGSYAAEIGALVRADGLASLWRGLSPTLWRDVPFSAVYWSSFDQVGLAFDRCVRPSDRRSRRLARAFISGLCAGAFAALLTTPFDVVKTRRMVDRYVVDSRAPNAARSTFDIVASIARQEGLPALFSGAFPRLLKVAPACAIMIGTYEYAKALFVADAT</sequence>
<evidence type="ECO:0000256" key="5">
    <source>
        <dbReference type="ARBA" id="ARBA00022737"/>
    </source>
</evidence>
<evidence type="ECO:0000256" key="2">
    <source>
        <dbReference type="ARBA" id="ARBA00006375"/>
    </source>
</evidence>
<gene>
    <name evidence="12" type="ORF">CTAYLR_006546</name>
</gene>
<dbReference type="Pfam" id="PF00153">
    <property type="entry name" value="Mito_carr"/>
    <property type="match status" value="3"/>
</dbReference>
<evidence type="ECO:0000256" key="6">
    <source>
        <dbReference type="ARBA" id="ARBA00022792"/>
    </source>
</evidence>
<dbReference type="InterPro" id="IPR045315">
    <property type="entry name" value="Mtm1-like"/>
</dbReference>
<evidence type="ECO:0000256" key="7">
    <source>
        <dbReference type="ARBA" id="ARBA00022989"/>
    </source>
</evidence>
<comment type="caution">
    <text evidence="12">The sequence shown here is derived from an EMBL/GenBank/DDBJ whole genome shotgun (WGS) entry which is preliminary data.</text>
</comment>
<dbReference type="PANTHER" id="PTHR45760">
    <property type="entry name" value="FI19922P1-RELATED"/>
    <property type="match status" value="1"/>
</dbReference>
<dbReference type="PANTHER" id="PTHR45760:SF2">
    <property type="entry name" value="FI19922P1-RELATED"/>
    <property type="match status" value="1"/>
</dbReference>
<dbReference type="GO" id="GO:1990542">
    <property type="term" value="P:mitochondrial transmembrane transport"/>
    <property type="evidence" value="ECO:0007669"/>
    <property type="project" value="InterPro"/>
</dbReference>
<keyword evidence="3 11" id="KW-0813">Transport</keyword>